<proteinExistence type="predicted"/>
<evidence type="ECO:0000259" key="3">
    <source>
        <dbReference type="Pfam" id="PF03221"/>
    </source>
</evidence>
<evidence type="ECO:0000256" key="2">
    <source>
        <dbReference type="SAM" id="MobiDB-lite"/>
    </source>
</evidence>
<sequence>MLEWFSQLRAQNVPINGPMMQRKADEFTLRLVDEEAAVHVLPTTASAEDPNDPPPVDANSQPGPSTEPQEEAAVHVLPTAASADDPNDPPPVDANSQPGPSTEPQPCDEETWQRLAPDCTYEEYITADDDITVWGTLDADIIKEQQESSDEEGEEEMEKELEDIPTMKDVLKAWGRLLKST</sequence>
<dbReference type="Gene3D" id="1.10.10.60">
    <property type="entry name" value="Homeodomain-like"/>
    <property type="match status" value="1"/>
</dbReference>
<accession>A0A7R9P9Q5</accession>
<name>A0A7R9P9Q5_TIMCA</name>
<dbReference type="AlphaFoldDB" id="A0A7R9P9Q5"/>
<feature type="domain" description="HTH CENPB-type" evidence="3">
    <location>
        <begin position="1"/>
        <end position="28"/>
    </location>
</feature>
<organism evidence="4">
    <name type="scientific">Timema californicum</name>
    <name type="common">California timema</name>
    <name type="synonym">Walking stick</name>
    <dbReference type="NCBI Taxonomy" id="61474"/>
    <lineage>
        <taxon>Eukaryota</taxon>
        <taxon>Metazoa</taxon>
        <taxon>Ecdysozoa</taxon>
        <taxon>Arthropoda</taxon>
        <taxon>Hexapoda</taxon>
        <taxon>Insecta</taxon>
        <taxon>Pterygota</taxon>
        <taxon>Neoptera</taxon>
        <taxon>Polyneoptera</taxon>
        <taxon>Phasmatodea</taxon>
        <taxon>Timematodea</taxon>
        <taxon>Timematoidea</taxon>
        <taxon>Timematidae</taxon>
        <taxon>Timema</taxon>
    </lineage>
</organism>
<evidence type="ECO:0000313" key="4">
    <source>
        <dbReference type="EMBL" id="CAD7574882.1"/>
    </source>
</evidence>
<feature type="compositionally biased region" description="Polar residues" evidence="2">
    <location>
        <begin position="58"/>
        <end position="67"/>
    </location>
</feature>
<keyword evidence="1" id="KW-0238">DNA-binding</keyword>
<evidence type="ECO:0000256" key="1">
    <source>
        <dbReference type="ARBA" id="ARBA00023125"/>
    </source>
</evidence>
<dbReference type="InterPro" id="IPR006600">
    <property type="entry name" value="HTH_CenpB_DNA-bd_dom"/>
</dbReference>
<reference evidence="4" key="1">
    <citation type="submission" date="2020-11" db="EMBL/GenBank/DDBJ databases">
        <authorList>
            <person name="Tran Van P."/>
        </authorList>
    </citation>
    <scope>NUCLEOTIDE SEQUENCE</scope>
</reference>
<gene>
    <name evidence="4" type="ORF">TCMB3V08_LOCUS7486</name>
</gene>
<feature type="region of interest" description="Disordered" evidence="2">
    <location>
        <begin position="40"/>
        <end position="109"/>
    </location>
</feature>
<dbReference type="Pfam" id="PF03221">
    <property type="entry name" value="HTH_Tnp_Tc5"/>
    <property type="match status" value="1"/>
</dbReference>
<protein>
    <submittedName>
        <fullName evidence="4">(California timema) hypothetical protein</fullName>
    </submittedName>
</protein>
<dbReference type="EMBL" id="OE182714">
    <property type="protein sequence ID" value="CAD7574882.1"/>
    <property type="molecule type" value="Genomic_DNA"/>
</dbReference>
<dbReference type="GO" id="GO:0003677">
    <property type="term" value="F:DNA binding"/>
    <property type="evidence" value="ECO:0007669"/>
    <property type="project" value="UniProtKB-KW"/>
</dbReference>